<evidence type="ECO:0000256" key="3">
    <source>
        <dbReference type="ARBA" id="ARBA00023125"/>
    </source>
</evidence>
<dbReference type="GO" id="GO:0000981">
    <property type="term" value="F:DNA-binding transcription factor activity, RNA polymerase II-specific"/>
    <property type="evidence" value="ECO:0007669"/>
    <property type="project" value="InterPro"/>
</dbReference>
<dbReference type="Pfam" id="PF00172">
    <property type="entry name" value="Zn_clus"/>
    <property type="match status" value="1"/>
</dbReference>
<proteinExistence type="predicted"/>
<dbReference type="InterPro" id="IPR001138">
    <property type="entry name" value="Zn2Cys6_DnaBD"/>
</dbReference>
<dbReference type="EMBL" id="KN847495">
    <property type="protein sequence ID" value="KIW16440.1"/>
    <property type="molecule type" value="Genomic_DNA"/>
</dbReference>
<dbReference type="Pfam" id="PF04082">
    <property type="entry name" value="Fungal_trans"/>
    <property type="match status" value="1"/>
</dbReference>
<dbReference type="RefSeq" id="XP_016236656.1">
    <property type="nucleotide sequence ID" value="XM_016380829.1"/>
</dbReference>
<feature type="region of interest" description="Disordered" evidence="6">
    <location>
        <begin position="165"/>
        <end position="185"/>
    </location>
</feature>
<dbReference type="Proteomes" id="UP000053328">
    <property type="component" value="Unassembled WGS sequence"/>
</dbReference>
<keyword evidence="7" id="KW-0472">Membrane</keyword>
<keyword evidence="7" id="KW-0812">Transmembrane</keyword>
<evidence type="ECO:0000256" key="4">
    <source>
        <dbReference type="ARBA" id="ARBA00023163"/>
    </source>
</evidence>
<sequence length="729" mass="81847">MNGQEREPAYKRRRVALACKTCRNRKSRCDGSRPACRSCVDLGQNCVYDRQDDSSHGDMNQRVSEIEDVLKELMDWRKAAENSGLRSEPPPPPTSNSYHPGRSGSDAETEADQGLRVPDPVDLSLDGMTVVADSLQESESTFLGPSSNIYFLRQISNALSSPLVSPGVDDRHPQSMLSRPPSPRPRIRVIATAGSRPVDMYALPPRDHGLRLLELFFSDSGMLFPYIHQEELLASYQSAFMQRPLSISSTFTCLLNAIFAMATYHSVRDDLDHRDALVESDVFYSRAKLLASKLDLEHANIQTVQALLLMHQYCLATQRSAQIWTSHAVTIRVAMQLGLHSASRLGTFSPLEAEVRKRIWFGCIILDRTLSTTFGRPPAIPNNFVKLPLPEYQTLDALSKGEAMESTASGPDFGTVCLFTATSDLYMLQGDIIADLYGNNLEDDPILSEVEILRHVVDFEQKFLAWKRKLPSRLQKTPWLEKARCDPANAERTSNFDRLSVILALRYLNARLLLRRPLLILCLRGNHRFMPDGVLSSEKKPYFNRLVMHEIMMCEEDAIEVIEIISSTNPYPSLRTTWWFSAYYCFTAALTVFSCILLRIHCRNLWQEFSIRDTTMDLRRSLQMAVEVFPAYGSNATAQRAEKTLRKLMNLHSEISMKSPGVQALAKALANPVQRKANCIGEKTISNSPDSINPTQQFGAQDSPAATCGSNVSALKPGVRRNKSICQRS</sequence>
<dbReference type="InterPro" id="IPR051127">
    <property type="entry name" value="Fungal_SecMet_Regulators"/>
</dbReference>
<evidence type="ECO:0000256" key="1">
    <source>
        <dbReference type="ARBA" id="ARBA00022723"/>
    </source>
</evidence>
<dbReference type="GeneID" id="27333575"/>
<dbReference type="PANTHER" id="PTHR47424:SF3">
    <property type="entry name" value="REGULATORY PROTEIN GAL4"/>
    <property type="match status" value="1"/>
</dbReference>
<evidence type="ECO:0000256" key="2">
    <source>
        <dbReference type="ARBA" id="ARBA00023015"/>
    </source>
</evidence>
<gene>
    <name evidence="9" type="ORF">PV08_06492</name>
</gene>
<reference evidence="9 10" key="1">
    <citation type="submission" date="2015-01" db="EMBL/GenBank/DDBJ databases">
        <title>The Genome Sequence of Exophiala spinifera CBS89968.</title>
        <authorList>
            <consortium name="The Broad Institute Genomics Platform"/>
            <person name="Cuomo C."/>
            <person name="de Hoog S."/>
            <person name="Gorbushina A."/>
            <person name="Stielow B."/>
            <person name="Teixiera M."/>
            <person name="Abouelleil A."/>
            <person name="Chapman S.B."/>
            <person name="Priest M."/>
            <person name="Young S.K."/>
            <person name="Wortman J."/>
            <person name="Nusbaum C."/>
            <person name="Birren B."/>
        </authorList>
    </citation>
    <scope>NUCLEOTIDE SEQUENCE [LARGE SCALE GENOMIC DNA]</scope>
    <source>
        <strain evidence="9 10">CBS 89968</strain>
    </source>
</reference>
<feature type="transmembrane region" description="Helical" evidence="7">
    <location>
        <begin position="578"/>
        <end position="598"/>
    </location>
</feature>
<dbReference type="CDD" id="cd00067">
    <property type="entry name" value="GAL4"/>
    <property type="match status" value="1"/>
</dbReference>
<keyword evidence="4" id="KW-0804">Transcription</keyword>
<evidence type="ECO:0000313" key="10">
    <source>
        <dbReference type="Proteomes" id="UP000053328"/>
    </source>
</evidence>
<dbReference type="SMART" id="SM00066">
    <property type="entry name" value="GAL4"/>
    <property type="match status" value="1"/>
</dbReference>
<name>A0A0D2BCU9_9EURO</name>
<keyword evidence="3" id="KW-0238">DNA-binding</keyword>
<dbReference type="GO" id="GO:0005634">
    <property type="term" value="C:nucleus"/>
    <property type="evidence" value="ECO:0007669"/>
    <property type="project" value="TreeGrafter"/>
</dbReference>
<keyword evidence="1" id="KW-0479">Metal-binding</keyword>
<dbReference type="AlphaFoldDB" id="A0A0D2BCU9"/>
<dbReference type="PROSITE" id="PS00463">
    <property type="entry name" value="ZN2_CY6_FUNGAL_1"/>
    <property type="match status" value="1"/>
</dbReference>
<dbReference type="VEuPathDB" id="FungiDB:PV08_06492"/>
<dbReference type="GO" id="GO:0008270">
    <property type="term" value="F:zinc ion binding"/>
    <property type="evidence" value="ECO:0007669"/>
    <property type="project" value="InterPro"/>
</dbReference>
<feature type="region of interest" description="Disordered" evidence="6">
    <location>
        <begin position="80"/>
        <end position="122"/>
    </location>
</feature>
<keyword evidence="10" id="KW-1185">Reference proteome</keyword>
<accession>A0A0D2BCU9</accession>
<evidence type="ECO:0000256" key="6">
    <source>
        <dbReference type="SAM" id="MobiDB-lite"/>
    </source>
</evidence>
<keyword evidence="2" id="KW-0805">Transcription regulation</keyword>
<dbReference type="Gene3D" id="4.10.240.10">
    <property type="entry name" value="Zn(2)-C6 fungal-type DNA-binding domain"/>
    <property type="match status" value="1"/>
</dbReference>
<feature type="domain" description="Zn(2)-C6 fungal-type" evidence="8">
    <location>
        <begin position="18"/>
        <end position="48"/>
    </location>
</feature>
<evidence type="ECO:0000313" key="9">
    <source>
        <dbReference type="EMBL" id="KIW16440.1"/>
    </source>
</evidence>
<organism evidence="9 10">
    <name type="scientific">Exophiala spinifera</name>
    <dbReference type="NCBI Taxonomy" id="91928"/>
    <lineage>
        <taxon>Eukaryota</taxon>
        <taxon>Fungi</taxon>
        <taxon>Dikarya</taxon>
        <taxon>Ascomycota</taxon>
        <taxon>Pezizomycotina</taxon>
        <taxon>Eurotiomycetes</taxon>
        <taxon>Chaetothyriomycetidae</taxon>
        <taxon>Chaetothyriales</taxon>
        <taxon>Herpotrichiellaceae</taxon>
        <taxon>Exophiala</taxon>
    </lineage>
</organism>
<dbReference type="STRING" id="91928.A0A0D2BCU9"/>
<dbReference type="SUPFAM" id="SSF57701">
    <property type="entry name" value="Zn2/Cys6 DNA-binding domain"/>
    <property type="match status" value="1"/>
</dbReference>
<dbReference type="PROSITE" id="PS50048">
    <property type="entry name" value="ZN2_CY6_FUNGAL_2"/>
    <property type="match status" value="1"/>
</dbReference>
<dbReference type="GO" id="GO:0000435">
    <property type="term" value="P:positive regulation of transcription from RNA polymerase II promoter by galactose"/>
    <property type="evidence" value="ECO:0007669"/>
    <property type="project" value="TreeGrafter"/>
</dbReference>
<dbReference type="GO" id="GO:0000978">
    <property type="term" value="F:RNA polymerase II cis-regulatory region sequence-specific DNA binding"/>
    <property type="evidence" value="ECO:0007669"/>
    <property type="project" value="TreeGrafter"/>
</dbReference>
<dbReference type="InterPro" id="IPR007219">
    <property type="entry name" value="XnlR_reg_dom"/>
</dbReference>
<dbReference type="GO" id="GO:0006351">
    <property type="term" value="P:DNA-templated transcription"/>
    <property type="evidence" value="ECO:0007669"/>
    <property type="project" value="InterPro"/>
</dbReference>
<keyword evidence="5" id="KW-0539">Nucleus</keyword>
<keyword evidence="7" id="KW-1133">Transmembrane helix</keyword>
<dbReference type="OrthoDB" id="3364175at2759"/>
<protein>
    <recommendedName>
        <fullName evidence="8">Zn(2)-C6 fungal-type domain-containing protein</fullName>
    </recommendedName>
</protein>
<evidence type="ECO:0000256" key="5">
    <source>
        <dbReference type="ARBA" id="ARBA00023242"/>
    </source>
</evidence>
<dbReference type="SMART" id="SM00906">
    <property type="entry name" value="Fungal_trans"/>
    <property type="match status" value="1"/>
</dbReference>
<evidence type="ECO:0000256" key="7">
    <source>
        <dbReference type="SAM" id="Phobius"/>
    </source>
</evidence>
<evidence type="ECO:0000259" key="8">
    <source>
        <dbReference type="PROSITE" id="PS50048"/>
    </source>
</evidence>
<dbReference type="PANTHER" id="PTHR47424">
    <property type="entry name" value="REGULATORY PROTEIN GAL4"/>
    <property type="match status" value="1"/>
</dbReference>
<dbReference type="HOGENOM" id="CLU_008511_0_2_1"/>
<dbReference type="InterPro" id="IPR036864">
    <property type="entry name" value="Zn2-C6_fun-type_DNA-bd_sf"/>
</dbReference>
<dbReference type="CDD" id="cd12148">
    <property type="entry name" value="fungal_TF_MHR"/>
    <property type="match status" value="1"/>
</dbReference>